<dbReference type="GO" id="GO:0055085">
    <property type="term" value="P:transmembrane transport"/>
    <property type="evidence" value="ECO:0007669"/>
    <property type="project" value="InterPro"/>
</dbReference>
<dbReference type="Proteomes" id="UP000512167">
    <property type="component" value="Chromosome"/>
</dbReference>
<dbReference type="InterPro" id="IPR000515">
    <property type="entry name" value="MetI-like"/>
</dbReference>
<feature type="transmembrane region" description="Helical" evidence="7">
    <location>
        <begin position="58"/>
        <end position="78"/>
    </location>
</feature>
<dbReference type="PROSITE" id="PS50928">
    <property type="entry name" value="ABC_TM1"/>
    <property type="match status" value="1"/>
</dbReference>
<gene>
    <name evidence="9" type="ORF">HF295_05990</name>
</gene>
<evidence type="ECO:0000256" key="5">
    <source>
        <dbReference type="ARBA" id="ARBA00022989"/>
    </source>
</evidence>
<evidence type="ECO:0000256" key="7">
    <source>
        <dbReference type="RuleBase" id="RU363032"/>
    </source>
</evidence>
<dbReference type="GO" id="GO:0005886">
    <property type="term" value="C:plasma membrane"/>
    <property type="evidence" value="ECO:0007669"/>
    <property type="project" value="UniProtKB-SubCell"/>
</dbReference>
<evidence type="ECO:0000256" key="2">
    <source>
        <dbReference type="ARBA" id="ARBA00022448"/>
    </source>
</evidence>
<dbReference type="PANTHER" id="PTHR30193">
    <property type="entry name" value="ABC TRANSPORTER PERMEASE PROTEIN"/>
    <property type="match status" value="1"/>
</dbReference>
<keyword evidence="5 7" id="KW-1133">Transmembrane helix</keyword>
<dbReference type="SUPFAM" id="SSF161098">
    <property type="entry name" value="MetI-like"/>
    <property type="match status" value="1"/>
</dbReference>
<evidence type="ECO:0000256" key="6">
    <source>
        <dbReference type="ARBA" id="ARBA00023136"/>
    </source>
</evidence>
<evidence type="ECO:0000313" key="10">
    <source>
        <dbReference type="Proteomes" id="UP000512167"/>
    </source>
</evidence>
<feature type="domain" description="ABC transmembrane type-1" evidence="8">
    <location>
        <begin position="126"/>
        <end position="343"/>
    </location>
</feature>
<proteinExistence type="inferred from homology"/>
<feature type="transmembrane region" description="Helical" evidence="7">
    <location>
        <begin position="322"/>
        <end position="342"/>
    </location>
</feature>
<dbReference type="Pfam" id="PF00528">
    <property type="entry name" value="BPD_transp_1"/>
    <property type="match status" value="1"/>
</dbReference>
<dbReference type="Gene3D" id="1.10.3720.10">
    <property type="entry name" value="MetI-like"/>
    <property type="match status" value="1"/>
</dbReference>
<evidence type="ECO:0000256" key="3">
    <source>
        <dbReference type="ARBA" id="ARBA00022475"/>
    </source>
</evidence>
<keyword evidence="2 7" id="KW-0813">Transport</keyword>
<feature type="transmembrane region" description="Helical" evidence="7">
    <location>
        <begin position="163"/>
        <end position="184"/>
    </location>
</feature>
<keyword evidence="6 7" id="KW-0472">Membrane</keyword>
<evidence type="ECO:0000259" key="8">
    <source>
        <dbReference type="PROSITE" id="PS50928"/>
    </source>
</evidence>
<dbReference type="InterPro" id="IPR035906">
    <property type="entry name" value="MetI-like_sf"/>
</dbReference>
<evidence type="ECO:0000256" key="4">
    <source>
        <dbReference type="ARBA" id="ARBA00022692"/>
    </source>
</evidence>
<dbReference type="PANTHER" id="PTHR30193:SF37">
    <property type="entry name" value="INNER MEMBRANE ABC TRANSPORTER PERMEASE PROTEIN YCJO"/>
    <property type="match status" value="1"/>
</dbReference>
<dbReference type="CDD" id="cd06261">
    <property type="entry name" value="TM_PBP2"/>
    <property type="match status" value="1"/>
</dbReference>
<dbReference type="RefSeq" id="WP_312031258.1">
    <property type="nucleotide sequence ID" value="NZ_CP051151.1"/>
</dbReference>
<evidence type="ECO:0000313" key="9">
    <source>
        <dbReference type="EMBL" id="QLY40420.1"/>
    </source>
</evidence>
<feature type="transmembrane region" description="Helical" evidence="7">
    <location>
        <begin position="125"/>
        <end position="151"/>
    </location>
</feature>
<name>A0A7L6N2D3_9MOLU</name>
<reference evidence="9 10" key="1">
    <citation type="submission" date="2020-04" db="EMBL/GenBank/DDBJ databases">
        <authorList>
            <person name="Zheng R.K."/>
            <person name="Sun C.M."/>
        </authorList>
    </citation>
    <scope>NUCLEOTIDE SEQUENCE [LARGE SCALE GENOMIC DNA]</scope>
    <source>
        <strain evidence="10">zrk29</strain>
    </source>
</reference>
<sequence length="353" mass="39920">MTNVVNNIKSFFGKIFTVIKTFFWDTRRFFNVQKRKVGAYLDKRDMNLATKFPGWARALLYLSPALIVLAVFTFWPIINAFRLLTYENYDMVNNTVSGYTIFGNFIRVINDESFMVAAGHTEGTAILNTIIIVFISVPLSIFIALFISVALNSIKPLKSFFQTIYFLPYVTNTIAIGLVIAYMFKTDGGLVNDLFGLGKFSWVESGAEYWRSMFVLIFYSIWGSLAFKIMVFLTSIQGIDKQYYQAAAIDATPRRRIFSRITVPLISPMIFYILVTSVIGAFKIYNQIVALFGVNGKPAGVNYTMQSIVMYIYQYIGANGNLGVAAAGSLILFTIILILTLVQMQVSKKRVHY</sequence>
<feature type="transmembrane region" description="Helical" evidence="7">
    <location>
        <begin position="257"/>
        <end position="282"/>
    </location>
</feature>
<dbReference type="InterPro" id="IPR051393">
    <property type="entry name" value="ABC_transporter_permease"/>
</dbReference>
<keyword evidence="10" id="KW-1185">Reference proteome</keyword>
<feature type="transmembrane region" description="Helical" evidence="7">
    <location>
        <begin position="213"/>
        <end position="236"/>
    </location>
</feature>
<evidence type="ECO:0000256" key="1">
    <source>
        <dbReference type="ARBA" id="ARBA00004651"/>
    </source>
</evidence>
<organism evidence="9 10">
    <name type="scientific">Hujiaoplasma nucleasis</name>
    <dbReference type="NCBI Taxonomy" id="2725268"/>
    <lineage>
        <taxon>Bacteria</taxon>
        <taxon>Bacillati</taxon>
        <taxon>Mycoplasmatota</taxon>
        <taxon>Mollicutes</taxon>
        <taxon>Candidatus Izemoplasmatales</taxon>
        <taxon>Hujiaoplasmataceae</taxon>
        <taxon>Hujiaoplasma</taxon>
    </lineage>
</organism>
<protein>
    <submittedName>
        <fullName evidence="9">Sugar ABC transporter permease</fullName>
    </submittedName>
</protein>
<dbReference type="AlphaFoldDB" id="A0A7L6N2D3"/>
<keyword evidence="4 7" id="KW-0812">Transmembrane</keyword>
<dbReference type="KEGG" id="tbk:HF295_05990"/>
<comment type="subcellular location">
    <subcellularLocation>
        <location evidence="1 7">Cell membrane</location>
        <topology evidence="1 7">Multi-pass membrane protein</topology>
    </subcellularLocation>
</comment>
<comment type="similarity">
    <text evidence="7">Belongs to the binding-protein-dependent transport system permease family.</text>
</comment>
<keyword evidence="3" id="KW-1003">Cell membrane</keyword>
<dbReference type="EMBL" id="CP051151">
    <property type="protein sequence ID" value="QLY40420.1"/>
    <property type="molecule type" value="Genomic_DNA"/>
</dbReference>
<accession>A0A7L6N2D3</accession>